<evidence type="ECO:0000313" key="1">
    <source>
        <dbReference type="EMBL" id="RDI48020.1"/>
    </source>
</evidence>
<dbReference type="Proteomes" id="UP000255326">
    <property type="component" value="Unassembled WGS sequence"/>
</dbReference>
<comment type="caution">
    <text evidence="1">The sequence shown here is derived from an EMBL/GenBank/DDBJ whole genome shotgun (WGS) entry which is preliminary data.</text>
</comment>
<dbReference type="OrthoDB" id="2924040at2"/>
<organism evidence="1 2">
    <name type="scientific">Falsibacillus pallidus</name>
    <dbReference type="NCBI Taxonomy" id="493781"/>
    <lineage>
        <taxon>Bacteria</taxon>
        <taxon>Bacillati</taxon>
        <taxon>Bacillota</taxon>
        <taxon>Bacilli</taxon>
        <taxon>Bacillales</taxon>
        <taxon>Bacillaceae</taxon>
        <taxon>Falsibacillus</taxon>
    </lineage>
</organism>
<keyword evidence="2" id="KW-1185">Reference proteome</keyword>
<accession>A0A370GXN6</accession>
<dbReference type="AlphaFoldDB" id="A0A370GXN6"/>
<name>A0A370GXN6_9BACI</name>
<evidence type="ECO:0000313" key="2">
    <source>
        <dbReference type="Proteomes" id="UP000255326"/>
    </source>
</evidence>
<protein>
    <submittedName>
        <fullName evidence="1">Uncharacterized protein DUF2711</fullName>
    </submittedName>
</protein>
<sequence length="224" mass="25747">MLQYKWLNGSVPILEQLPAGFSHAALLLHPFIQLPKGYAKNRQSKKFLSDEEIIQSGTPVKWEKIMQWSGLDLDELGIALQTGINALNRDYAREDLYLKVNAIMTDDLYYPNEDVISALLFQKIMTILQSKGARYITYDDPIGIKNGRIDLEGFSPSDLSRIALREVIIADENLEFAFMSRLDSLYTLFVTKEDNICQIVDSMDMEAIICTDETYVDWYFKSRH</sequence>
<dbReference type="EMBL" id="QQAY01000001">
    <property type="protein sequence ID" value="RDI48020.1"/>
    <property type="molecule type" value="Genomic_DNA"/>
</dbReference>
<gene>
    <name evidence="1" type="ORF">DFR59_101689</name>
</gene>
<reference evidence="1 2" key="1">
    <citation type="submission" date="2018-07" db="EMBL/GenBank/DDBJ databases">
        <title>Genomic Encyclopedia of Type Strains, Phase IV (KMG-IV): sequencing the most valuable type-strain genomes for metagenomic binning, comparative biology and taxonomic classification.</title>
        <authorList>
            <person name="Goeker M."/>
        </authorList>
    </citation>
    <scope>NUCLEOTIDE SEQUENCE [LARGE SCALE GENOMIC DNA]</scope>
    <source>
        <strain evidence="1 2">DSM 25281</strain>
    </source>
</reference>
<dbReference type="Pfam" id="PF10924">
    <property type="entry name" value="DUF2711"/>
    <property type="match status" value="1"/>
</dbReference>
<proteinExistence type="predicted"/>
<dbReference type="RefSeq" id="WP_114744207.1">
    <property type="nucleotide sequence ID" value="NZ_QQAY01000001.1"/>
</dbReference>
<dbReference type="InterPro" id="IPR024250">
    <property type="entry name" value="DUF2711"/>
</dbReference>